<evidence type="ECO:0000313" key="3">
    <source>
        <dbReference type="Proteomes" id="UP001151760"/>
    </source>
</evidence>
<reference evidence="2" key="1">
    <citation type="journal article" date="2022" name="Int. J. Mol. Sci.">
        <title>Draft Genome of Tanacetum Coccineum: Genomic Comparison of Closely Related Tanacetum-Family Plants.</title>
        <authorList>
            <person name="Yamashiro T."/>
            <person name="Shiraishi A."/>
            <person name="Nakayama K."/>
            <person name="Satake H."/>
        </authorList>
    </citation>
    <scope>NUCLEOTIDE SEQUENCE</scope>
</reference>
<dbReference type="Proteomes" id="UP001151760">
    <property type="component" value="Unassembled WGS sequence"/>
</dbReference>
<keyword evidence="3" id="KW-1185">Reference proteome</keyword>
<protein>
    <submittedName>
        <fullName evidence="2">Uncharacterized protein</fullName>
    </submittedName>
</protein>
<reference evidence="2" key="2">
    <citation type="submission" date="2022-01" db="EMBL/GenBank/DDBJ databases">
        <authorList>
            <person name="Yamashiro T."/>
            <person name="Shiraishi A."/>
            <person name="Satake H."/>
            <person name="Nakayama K."/>
        </authorList>
    </citation>
    <scope>NUCLEOTIDE SEQUENCE</scope>
</reference>
<accession>A0ABQ5B1X4</accession>
<evidence type="ECO:0000313" key="2">
    <source>
        <dbReference type="EMBL" id="GJT08606.1"/>
    </source>
</evidence>
<proteinExistence type="predicted"/>
<evidence type="ECO:0000256" key="1">
    <source>
        <dbReference type="SAM" id="MobiDB-lite"/>
    </source>
</evidence>
<sequence>MLLQSYPFSNKNGNSFKPTTANADGTSTSMIPGLVTTEEKAQKKNDVKIRFGGNDAIRKTQKTLLKQMNKSDLDTMSIDDLYNNFKIVEQEVKRTVTSSSNSNLNSQNMAFVSSPNSTNEVNTANVQVSTANSPVSTADTLNSTANLCDATVYVFLANQLNGSQFVHEDLEQIHEDDLEEMDLKWQLALLSMRARRYFQRTGKKITINGSDTARYDKSKVECYNCNIPL</sequence>
<comment type="caution">
    <text evidence="2">The sequence shown here is derived from an EMBL/GenBank/DDBJ whole genome shotgun (WGS) entry which is preliminary data.</text>
</comment>
<organism evidence="2 3">
    <name type="scientific">Tanacetum coccineum</name>
    <dbReference type="NCBI Taxonomy" id="301880"/>
    <lineage>
        <taxon>Eukaryota</taxon>
        <taxon>Viridiplantae</taxon>
        <taxon>Streptophyta</taxon>
        <taxon>Embryophyta</taxon>
        <taxon>Tracheophyta</taxon>
        <taxon>Spermatophyta</taxon>
        <taxon>Magnoliopsida</taxon>
        <taxon>eudicotyledons</taxon>
        <taxon>Gunneridae</taxon>
        <taxon>Pentapetalae</taxon>
        <taxon>asterids</taxon>
        <taxon>campanulids</taxon>
        <taxon>Asterales</taxon>
        <taxon>Asteraceae</taxon>
        <taxon>Asteroideae</taxon>
        <taxon>Anthemideae</taxon>
        <taxon>Anthemidinae</taxon>
        <taxon>Tanacetum</taxon>
    </lineage>
</organism>
<name>A0ABQ5B1X4_9ASTR</name>
<gene>
    <name evidence="2" type="ORF">Tco_0843068</name>
</gene>
<feature type="region of interest" description="Disordered" evidence="1">
    <location>
        <begin position="9"/>
        <end position="28"/>
    </location>
</feature>
<dbReference type="EMBL" id="BQNB010012844">
    <property type="protein sequence ID" value="GJT08606.1"/>
    <property type="molecule type" value="Genomic_DNA"/>
</dbReference>